<dbReference type="InterPro" id="IPR001214">
    <property type="entry name" value="SET_dom"/>
</dbReference>
<proteinExistence type="predicted"/>
<feature type="domain" description="SET" evidence="1">
    <location>
        <begin position="67"/>
        <end position="312"/>
    </location>
</feature>
<dbReference type="PANTHER" id="PTHR46455">
    <property type="entry name" value="SET AND MYND DOMAIN CONTAINING, ARTHROPOD-SPECIFIC, MEMBER 4, ISOFORM A"/>
    <property type="match status" value="1"/>
</dbReference>
<dbReference type="Proteomes" id="UP000279307">
    <property type="component" value="Chromosome 3"/>
</dbReference>
<dbReference type="Pfam" id="PF00856">
    <property type="entry name" value="SET"/>
    <property type="match status" value="1"/>
</dbReference>
<dbReference type="GO" id="GO:0008170">
    <property type="term" value="F:N-methyltransferase activity"/>
    <property type="evidence" value="ECO:0007669"/>
    <property type="project" value="UniProtKB-ARBA"/>
</dbReference>
<dbReference type="EMBL" id="QOIP01000003">
    <property type="protein sequence ID" value="RLU24401.1"/>
    <property type="molecule type" value="Genomic_DNA"/>
</dbReference>
<accession>A0A3L8DVG6</accession>
<dbReference type="GO" id="GO:0008757">
    <property type="term" value="F:S-adenosylmethionine-dependent methyltransferase activity"/>
    <property type="evidence" value="ECO:0007669"/>
    <property type="project" value="UniProtKB-ARBA"/>
</dbReference>
<dbReference type="SUPFAM" id="SSF82199">
    <property type="entry name" value="SET domain"/>
    <property type="match status" value="1"/>
</dbReference>
<sequence length="563" mass="62940">MIERDANANRFCSSIDNRPCDVVSQAARQRQTLVVCEKPAEVSLPAQRNLDAIGKGSGASAGGSTPQAYKVLRSDQVGRYMVASRELQAGEEIVTEMPFIVGPKACTYPLCLSCYSPWPPSPNNKRLCSRCGWPVCGEECEDALQHKDYECRVFAQASEKFNVDAALEGNNENGVPQLECIMPLRLLLESEKNVERWDKEVKDMEAHNKIRSQKTQWKSDHVNIVEYLRKRLKLDRFSEERIQTICGILEINTFEVRTAKGFGARGLYPTVAMMNHSCVSNTSHSISPIDYKMRLRTTLKIPAGGELHASYTHSLLPTMLRREHLLEGKHFACACPRCSDPTELNTHMSSLKCNKCDNGIVLPLDSLDSESTWKCTHCEFSTNGRAVQKILRIIQVDVDAAEAISGAEGADAIFERENVVKKYQSVLHPRHAFLTMLRHSLTQMYGRVDEYLLNDLPDVVLEHKVDMCRLLLQVLDVVEPGYSRIRGMTLYELHAPLLFLAKGQWNAGVIDEAGLKSKMTEVANILKEATTILTMEPADTAEGQIGLVAKESLAQLEQSVNDL</sequence>
<evidence type="ECO:0000259" key="1">
    <source>
        <dbReference type="PROSITE" id="PS50280"/>
    </source>
</evidence>
<dbReference type="Gene3D" id="2.170.270.10">
    <property type="entry name" value="SET domain"/>
    <property type="match status" value="1"/>
</dbReference>
<dbReference type="Gene3D" id="1.10.220.160">
    <property type="match status" value="1"/>
</dbReference>
<dbReference type="Gene3D" id="6.10.140.2220">
    <property type="match status" value="1"/>
</dbReference>
<protein>
    <recommendedName>
        <fullName evidence="1">SET domain-containing protein</fullName>
    </recommendedName>
</protein>
<dbReference type="GO" id="GO:0008276">
    <property type="term" value="F:protein methyltransferase activity"/>
    <property type="evidence" value="ECO:0007669"/>
    <property type="project" value="UniProtKB-ARBA"/>
</dbReference>
<evidence type="ECO:0000313" key="2">
    <source>
        <dbReference type="EMBL" id="RLU24401.1"/>
    </source>
</evidence>
<gene>
    <name evidence="2" type="ORF">DMN91_002490</name>
</gene>
<dbReference type="OrthoDB" id="265717at2759"/>
<dbReference type="PANTHER" id="PTHR46455:SF7">
    <property type="entry name" value="RE12806P"/>
    <property type="match status" value="1"/>
</dbReference>
<organism evidence="2 3">
    <name type="scientific">Ooceraea biroi</name>
    <name type="common">Clonal raider ant</name>
    <name type="synonym">Cerapachys biroi</name>
    <dbReference type="NCBI Taxonomy" id="2015173"/>
    <lineage>
        <taxon>Eukaryota</taxon>
        <taxon>Metazoa</taxon>
        <taxon>Ecdysozoa</taxon>
        <taxon>Arthropoda</taxon>
        <taxon>Hexapoda</taxon>
        <taxon>Insecta</taxon>
        <taxon>Pterygota</taxon>
        <taxon>Neoptera</taxon>
        <taxon>Endopterygota</taxon>
        <taxon>Hymenoptera</taxon>
        <taxon>Apocrita</taxon>
        <taxon>Aculeata</taxon>
        <taxon>Formicoidea</taxon>
        <taxon>Formicidae</taxon>
        <taxon>Dorylinae</taxon>
        <taxon>Ooceraea</taxon>
    </lineage>
</organism>
<dbReference type="PROSITE" id="PS50280">
    <property type="entry name" value="SET"/>
    <property type="match status" value="1"/>
</dbReference>
<dbReference type="InterPro" id="IPR046341">
    <property type="entry name" value="SET_dom_sf"/>
</dbReference>
<comment type="caution">
    <text evidence="2">The sequence shown here is derived from an EMBL/GenBank/DDBJ whole genome shotgun (WGS) entry which is preliminary data.</text>
</comment>
<dbReference type="CDD" id="cd20071">
    <property type="entry name" value="SET_SMYD"/>
    <property type="match status" value="1"/>
</dbReference>
<dbReference type="InterPro" id="IPR053010">
    <property type="entry name" value="SET_SmydA-8"/>
</dbReference>
<evidence type="ECO:0000313" key="3">
    <source>
        <dbReference type="Proteomes" id="UP000279307"/>
    </source>
</evidence>
<reference evidence="2 3" key="1">
    <citation type="journal article" date="2018" name="Genome Res.">
        <title>The genomic architecture and molecular evolution of ant odorant receptors.</title>
        <authorList>
            <person name="McKenzie S.K."/>
            <person name="Kronauer D.J.C."/>
        </authorList>
    </citation>
    <scope>NUCLEOTIDE SEQUENCE [LARGE SCALE GENOMIC DNA]</scope>
    <source>
        <strain evidence="2">Clonal line C1</strain>
    </source>
</reference>
<dbReference type="AlphaFoldDB" id="A0A3L8DVG6"/>
<name>A0A3L8DVG6_OOCBI</name>